<gene>
    <name evidence="1" type="ORF">S03H2_59198</name>
</gene>
<comment type="caution">
    <text evidence="1">The sequence shown here is derived from an EMBL/GenBank/DDBJ whole genome shotgun (WGS) entry which is preliminary data.</text>
</comment>
<protein>
    <submittedName>
        <fullName evidence="1">Uncharacterized protein</fullName>
    </submittedName>
</protein>
<sequence>MTEEVNPSFAGGLADDLIEAGLNDAQVSKTVRSVIRAVEAAGDLLDICNEVERKGYPDIASEIWNIHLASLITVIPKQRREKYLKIILKLAKGMEG</sequence>
<reference evidence="1" key="1">
    <citation type="journal article" date="2014" name="Front. Microbiol.">
        <title>High frequency of phylogenetically diverse reductive dehalogenase-homologous genes in deep subseafloor sedimentary metagenomes.</title>
        <authorList>
            <person name="Kawai M."/>
            <person name="Futagami T."/>
            <person name="Toyoda A."/>
            <person name="Takaki Y."/>
            <person name="Nishi S."/>
            <person name="Hori S."/>
            <person name="Arai W."/>
            <person name="Tsubouchi T."/>
            <person name="Morono Y."/>
            <person name="Uchiyama I."/>
            <person name="Ito T."/>
            <person name="Fujiyama A."/>
            <person name="Inagaki F."/>
            <person name="Takami H."/>
        </authorList>
    </citation>
    <scope>NUCLEOTIDE SEQUENCE</scope>
    <source>
        <strain evidence="1">Expedition CK06-06</strain>
    </source>
</reference>
<name>X1KEA0_9ZZZZ</name>
<dbReference type="EMBL" id="BARU01038054">
    <property type="protein sequence ID" value="GAH80398.1"/>
    <property type="molecule type" value="Genomic_DNA"/>
</dbReference>
<proteinExistence type="predicted"/>
<organism evidence="1">
    <name type="scientific">marine sediment metagenome</name>
    <dbReference type="NCBI Taxonomy" id="412755"/>
    <lineage>
        <taxon>unclassified sequences</taxon>
        <taxon>metagenomes</taxon>
        <taxon>ecological metagenomes</taxon>
    </lineage>
</organism>
<accession>X1KEA0</accession>
<evidence type="ECO:0000313" key="1">
    <source>
        <dbReference type="EMBL" id="GAH80398.1"/>
    </source>
</evidence>
<dbReference type="AlphaFoldDB" id="X1KEA0"/>